<evidence type="ECO:0000256" key="6">
    <source>
        <dbReference type="ARBA" id="ARBA00022857"/>
    </source>
</evidence>
<dbReference type="EC" id="1.14.13.168" evidence="9"/>
<proteinExistence type="inferred from homology"/>
<evidence type="ECO:0000256" key="1">
    <source>
        <dbReference type="ARBA" id="ARBA00001974"/>
    </source>
</evidence>
<dbReference type="GO" id="GO:0050660">
    <property type="term" value="F:flavin adenine dinucleotide binding"/>
    <property type="evidence" value="ECO:0007669"/>
    <property type="project" value="TreeGrafter"/>
</dbReference>
<dbReference type="PANTHER" id="PTHR43539">
    <property type="entry name" value="FLAVIN-BINDING MONOOXYGENASE-LIKE PROTEIN (AFU_ORTHOLOGUE AFUA_4G09220)"/>
    <property type="match status" value="1"/>
</dbReference>
<evidence type="ECO:0000256" key="3">
    <source>
        <dbReference type="ARBA" id="ARBA00009183"/>
    </source>
</evidence>
<evidence type="ECO:0000256" key="5">
    <source>
        <dbReference type="ARBA" id="ARBA00022827"/>
    </source>
</evidence>
<comment type="catalytic activity">
    <reaction evidence="10">
        <text>indole-3-pyruvate + NADPH + O2 + H(+) = (indol-3-yl)acetate + CO2 + NADP(+) + H2O</text>
        <dbReference type="Rhea" id="RHEA:34331"/>
        <dbReference type="ChEBI" id="CHEBI:15377"/>
        <dbReference type="ChEBI" id="CHEBI:15378"/>
        <dbReference type="ChEBI" id="CHEBI:15379"/>
        <dbReference type="ChEBI" id="CHEBI:16526"/>
        <dbReference type="ChEBI" id="CHEBI:17640"/>
        <dbReference type="ChEBI" id="CHEBI:30854"/>
        <dbReference type="ChEBI" id="CHEBI:57783"/>
        <dbReference type="ChEBI" id="CHEBI:58349"/>
        <dbReference type="EC" id="1.14.13.168"/>
    </reaction>
</comment>
<evidence type="ECO:0000256" key="10">
    <source>
        <dbReference type="ARBA" id="ARBA00047707"/>
    </source>
</evidence>
<comment type="similarity">
    <text evidence="3">Belongs to the FMO family.</text>
</comment>
<dbReference type="Gene3D" id="3.50.50.60">
    <property type="entry name" value="FAD/NAD(P)-binding domain"/>
    <property type="match status" value="1"/>
</dbReference>
<dbReference type="Gramene" id="KOM40818">
    <property type="protein sequence ID" value="KOM40818"/>
    <property type="gene ID" value="LR48_Vigan04g101600"/>
</dbReference>
<dbReference type="PANTHER" id="PTHR43539:SF11">
    <property type="entry name" value="INDOLE-3-PYRUVATE MONOOXYGENASE YUCCA8-RELATED"/>
    <property type="match status" value="1"/>
</dbReference>
<evidence type="ECO:0000256" key="2">
    <source>
        <dbReference type="ARBA" id="ARBA00004814"/>
    </source>
</evidence>
<gene>
    <name evidence="11" type="ORF">LR48_Vigan04g101600</name>
</gene>
<name>A0A0L9UDI2_PHAAN</name>
<keyword evidence="5" id="KW-0274">FAD</keyword>
<keyword evidence="6" id="KW-0521">NADP</keyword>
<dbReference type="EMBL" id="CM003374">
    <property type="protein sequence ID" value="KOM40818.1"/>
    <property type="molecule type" value="Genomic_DNA"/>
</dbReference>
<comment type="pathway">
    <text evidence="2">Plant hormone metabolism; auxin biosynthesis.</text>
</comment>
<keyword evidence="8" id="KW-0073">Auxin biosynthesis</keyword>
<evidence type="ECO:0000256" key="9">
    <source>
        <dbReference type="ARBA" id="ARBA00039148"/>
    </source>
</evidence>
<evidence type="ECO:0000313" key="12">
    <source>
        <dbReference type="Proteomes" id="UP000053144"/>
    </source>
</evidence>
<evidence type="ECO:0000256" key="4">
    <source>
        <dbReference type="ARBA" id="ARBA00022630"/>
    </source>
</evidence>
<sequence length="238" mass="26089">MASLTLSGLRRGPLELKNTKGKTPVLDLGALTKIRSGDIKVVPGVKRFNSGEVELINGEKLYVDVVVLATGYYSNVPYCHNLGCPGSVVSQTLDTVERKSSRVMKSSQLRSEFLGKKDDEEENDPLLEERAPMGSCSNLGRGLEEDLSWASGDDGVLASRAGKGSEELLKFLEDLDLHVWEEIDPKTYMEVFKRGGFSGFLDSGAILQNFCRMHSYGYGRDGSADKVGFGILRERDGK</sequence>
<reference evidence="12" key="1">
    <citation type="journal article" date="2015" name="Proc. Natl. Acad. Sci. U.S.A.">
        <title>Genome sequencing of adzuki bean (Vigna angularis) provides insight into high starch and low fat accumulation and domestication.</title>
        <authorList>
            <person name="Yang K."/>
            <person name="Tian Z."/>
            <person name="Chen C."/>
            <person name="Luo L."/>
            <person name="Zhao B."/>
            <person name="Wang Z."/>
            <person name="Yu L."/>
            <person name="Li Y."/>
            <person name="Sun Y."/>
            <person name="Li W."/>
            <person name="Chen Y."/>
            <person name="Li Y."/>
            <person name="Zhang Y."/>
            <person name="Ai D."/>
            <person name="Zhao J."/>
            <person name="Shang C."/>
            <person name="Ma Y."/>
            <person name="Wu B."/>
            <person name="Wang M."/>
            <person name="Gao L."/>
            <person name="Sun D."/>
            <person name="Zhang P."/>
            <person name="Guo F."/>
            <person name="Wang W."/>
            <person name="Li Y."/>
            <person name="Wang J."/>
            <person name="Varshney R.K."/>
            <person name="Wang J."/>
            <person name="Ling H.Q."/>
            <person name="Wan P."/>
        </authorList>
    </citation>
    <scope>NUCLEOTIDE SEQUENCE</scope>
    <source>
        <strain evidence="12">cv. Jingnong 6</strain>
    </source>
</reference>
<keyword evidence="4" id="KW-0285">Flavoprotein</keyword>
<organism evidence="11 12">
    <name type="scientific">Phaseolus angularis</name>
    <name type="common">Azuki bean</name>
    <name type="synonym">Vigna angularis</name>
    <dbReference type="NCBI Taxonomy" id="3914"/>
    <lineage>
        <taxon>Eukaryota</taxon>
        <taxon>Viridiplantae</taxon>
        <taxon>Streptophyta</taxon>
        <taxon>Embryophyta</taxon>
        <taxon>Tracheophyta</taxon>
        <taxon>Spermatophyta</taxon>
        <taxon>Magnoliopsida</taxon>
        <taxon>eudicotyledons</taxon>
        <taxon>Gunneridae</taxon>
        <taxon>Pentapetalae</taxon>
        <taxon>rosids</taxon>
        <taxon>fabids</taxon>
        <taxon>Fabales</taxon>
        <taxon>Fabaceae</taxon>
        <taxon>Papilionoideae</taxon>
        <taxon>50 kb inversion clade</taxon>
        <taxon>NPAAA clade</taxon>
        <taxon>indigoferoid/millettioid clade</taxon>
        <taxon>Phaseoleae</taxon>
        <taxon>Vigna</taxon>
    </lineage>
</organism>
<protein>
    <recommendedName>
        <fullName evidence="9">indole-3-pyruvate monooxygenase</fullName>
        <ecNumber evidence="9">1.14.13.168</ecNumber>
    </recommendedName>
</protein>
<accession>A0A0L9UDI2</accession>
<evidence type="ECO:0000313" key="11">
    <source>
        <dbReference type="EMBL" id="KOM40818.1"/>
    </source>
</evidence>
<evidence type="ECO:0000256" key="8">
    <source>
        <dbReference type="ARBA" id="ARBA00023070"/>
    </source>
</evidence>
<dbReference type="GO" id="GO:0009851">
    <property type="term" value="P:auxin biosynthetic process"/>
    <property type="evidence" value="ECO:0007669"/>
    <property type="project" value="UniProtKB-KW"/>
</dbReference>
<dbReference type="InterPro" id="IPR050982">
    <property type="entry name" value="Auxin_biosynth/cation_transpt"/>
</dbReference>
<dbReference type="AlphaFoldDB" id="A0A0L9UDI2"/>
<evidence type="ECO:0000256" key="7">
    <source>
        <dbReference type="ARBA" id="ARBA00023002"/>
    </source>
</evidence>
<dbReference type="SUPFAM" id="SSF51905">
    <property type="entry name" value="FAD/NAD(P)-binding domain"/>
    <property type="match status" value="1"/>
</dbReference>
<dbReference type="Proteomes" id="UP000053144">
    <property type="component" value="Chromosome 4"/>
</dbReference>
<comment type="cofactor">
    <cofactor evidence="1">
        <name>FAD</name>
        <dbReference type="ChEBI" id="CHEBI:57692"/>
    </cofactor>
</comment>
<dbReference type="InterPro" id="IPR036188">
    <property type="entry name" value="FAD/NAD-bd_sf"/>
</dbReference>
<dbReference type="GO" id="GO:0103075">
    <property type="term" value="F:indole-3-pyruvate monooxygenase activity"/>
    <property type="evidence" value="ECO:0007669"/>
    <property type="project" value="UniProtKB-EC"/>
</dbReference>
<keyword evidence="7" id="KW-0560">Oxidoreductase</keyword>